<comment type="caution">
    <text evidence="2">The sequence shown here is derived from an EMBL/GenBank/DDBJ whole genome shotgun (WGS) entry which is preliminary data.</text>
</comment>
<evidence type="ECO:0000313" key="2">
    <source>
        <dbReference type="EMBL" id="OEG00166.1"/>
    </source>
</evidence>
<dbReference type="OrthoDB" id="2679564at2"/>
<dbReference type="SUPFAM" id="SSF54106">
    <property type="entry name" value="LysM domain"/>
    <property type="match status" value="1"/>
</dbReference>
<dbReference type="AlphaFoldDB" id="A0A1D2YWX8"/>
<evidence type="ECO:0000259" key="1">
    <source>
        <dbReference type="PROSITE" id="PS51782"/>
    </source>
</evidence>
<name>A0A1D2YWX8_9BACI</name>
<proteinExistence type="predicted"/>
<dbReference type="SMART" id="SM00257">
    <property type="entry name" value="LysM"/>
    <property type="match status" value="1"/>
</dbReference>
<feature type="domain" description="LysM" evidence="1">
    <location>
        <begin position="37"/>
        <end position="87"/>
    </location>
</feature>
<dbReference type="Gene3D" id="3.10.350.10">
    <property type="entry name" value="LysM domain"/>
    <property type="match status" value="1"/>
</dbReference>
<dbReference type="RefSeq" id="WP_069655980.1">
    <property type="nucleotide sequence ID" value="NZ_MIJF01000006.1"/>
</dbReference>
<dbReference type="Proteomes" id="UP000243739">
    <property type="component" value="Unassembled WGS sequence"/>
</dbReference>
<evidence type="ECO:0000313" key="3">
    <source>
        <dbReference type="Proteomes" id="UP000243739"/>
    </source>
</evidence>
<sequence length="90" mass="10256">MVKVFDVLLIVLVIVSLSFVALAKGNEIDDLKEIKYVPVTVKKGDSIWSIAKRYYDGESDFRELIYNIRKLNKLDQAIIYPGQVLLIPIS</sequence>
<dbReference type="Pfam" id="PF01476">
    <property type="entry name" value="LysM"/>
    <property type="match status" value="1"/>
</dbReference>
<dbReference type="PROSITE" id="PS51782">
    <property type="entry name" value="LYSM"/>
    <property type="match status" value="1"/>
</dbReference>
<organism evidence="2 3">
    <name type="scientific">Vulcanibacillus modesticaldus</name>
    <dbReference type="NCBI Taxonomy" id="337097"/>
    <lineage>
        <taxon>Bacteria</taxon>
        <taxon>Bacillati</taxon>
        <taxon>Bacillota</taxon>
        <taxon>Bacilli</taxon>
        <taxon>Bacillales</taxon>
        <taxon>Bacillaceae</taxon>
        <taxon>Vulcanibacillus</taxon>
    </lineage>
</organism>
<gene>
    <name evidence="2" type="ORF">BHF71_06065</name>
</gene>
<protein>
    <recommendedName>
        <fullName evidence="1">LysM domain-containing protein</fullName>
    </recommendedName>
</protein>
<accession>A0A1D2YWX8</accession>
<dbReference type="CDD" id="cd00118">
    <property type="entry name" value="LysM"/>
    <property type="match status" value="1"/>
</dbReference>
<dbReference type="STRING" id="337097.BHF71_06065"/>
<keyword evidence="3" id="KW-1185">Reference proteome</keyword>
<dbReference type="InterPro" id="IPR018392">
    <property type="entry name" value="LysM"/>
</dbReference>
<dbReference type="InterPro" id="IPR036779">
    <property type="entry name" value="LysM_dom_sf"/>
</dbReference>
<reference evidence="2 3" key="1">
    <citation type="submission" date="2016-09" db="EMBL/GenBank/DDBJ databases">
        <title>Draft genome sequence for the type strain of Vulcanibacillus modesticaldus BR, a strictly anaerobic, moderately thermophilic, and nitrate-reducing bacterium from deep sea-hydrothermal vents of the Mid-Atlantic Ridge.</title>
        <authorList>
            <person name="Abin C.A."/>
            <person name="Hollibaugh J.T."/>
        </authorList>
    </citation>
    <scope>NUCLEOTIDE SEQUENCE [LARGE SCALE GENOMIC DNA]</scope>
    <source>
        <strain evidence="2 3">BR</strain>
    </source>
</reference>
<dbReference type="EMBL" id="MIJF01000006">
    <property type="protein sequence ID" value="OEG00166.1"/>
    <property type="molecule type" value="Genomic_DNA"/>
</dbReference>